<gene>
    <name evidence="5" type="ORF">RVY80_06655</name>
</gene>
<name>A0ABU3Z9E2_9FIRM</name>
<dbReference type="InterPro" id="IPR018062">
    <property type="entry name" value="HTH_AraC-typ_CS"/>
</dbReference>
<dbReference type="Pfam" id="PF02311">
    <property type="entry name" value="AraC_binding"/>
    <property type="match status" value="1"/>
</dbReference>
<dbReference type="InterPro" id="IPR018060">
    <property type="entry name" value="HTH_AraC"/>
</dbReference>
<dbReference type="SMART" id="SM00342">
    <property type="entry name" value="HTH_ARAC"/>
    <property type="match status" value="1"/>
</dbReference>
<evidence type="ECO:0000313" key="6">
    <source>
        <dbReference type="Proteomes" id="UP001272515"/>
    </source>
</evidence>
<dbReference type="EMBL" id="JAWJZB010000007">
    <property type="protein sequence ID" value="MDV5088519.1"/>
    <property type="molecule type" value="Genomic_DNA"/>
</dbReference>
<dbReference type="InterPro" id="IPR003313">
    <property type="entry name" value="AraC-bd"/>
</dbReference>
<dbReference type="InterPro" id="IPR020449">
    <property type="entry name" value="Tscrpt_reg_AraC-type_HTH"/>
</dbReference>
<dbReference type="InterPro" id="IPR009057">
    <property type="entry name" value="Homeodomain-like_sf"/>
</dbReference>
<organism evidence="5 6">
    <name type="scientific">Veillonella absiana</name>
    <dbReference type="NCBI Taxonomy" id="3079305"/>
    <lineage>
        <taxon>Bacteria</taxon>
        <taxon>Bacillati</taxon>
        <taxon>Bacillota</taxon>
        <taxon>Negativicutes</taxon>
        <taxon>Veillonellales</taxon>
        <taxon>Veillonellaceae</taxon>
        <taxon>Veillonella</taxon>
    </lineage>
</organism>
<reference evidence="5 6" key="1">
    <citation type="submission" date="2023-10" db="EMBL/GenBank/DDBJ databases">
        <title>Veillonella sp. nov., isolated from a pig farm feces dump.</title>
        <authorList>
            <person name="Chang Y.-H."/>
        </authorList>
    </citation>
    <scope>NUCLEOTIDE SEQUENCE [LARGE SCALE GENOMIC DNA]</scope>
    <source>
        <strain evidence="5 6">YH-vei2233</strain>
    </source>
</reference>
<protein>
    <submittedName>
        <fullName evidence="5">AraC family transcriptional regulator</fullName>
    </submittedName>
</protein>
<proteinExistence type="predicted"/>
<keyword evidence="1" id="KW-0805">Transcription regulation</keyword>
<dbReference type="Pfam" id="PF12833">
    <property type="entry name" value="HTH_18"/>
    <property type="match status" value="1"/>
</dbReference>
<evidence type="ECO:0000256" key="3">
    <source>
        <dbReference type="ARBA" id="ARBA00023163"/>
    </source>
</evidence>
<dbReference type="PROSITE" id="PS01124">
    <property type="entry name" value="HTH_ARAC_FAMILY_2"/>
    <property type="match status" value="1"/>
</dbReference>
<evidence type="ECO:0000256" key="2">
    <source>
        <dbReference type="ARBA" id="ARBA00023125"/>
    </source>
</evidence>
<dbReference type="PANTHER" id="PTHR43280:SF34">
    <property type="entry name" value="ARAC-FAMILY TRANSCRIPTIONAL REGULATOR"/>
    <property type="match status" value="1"/>
</dbReference>
<keyword evidence="3" id="KW-0804">Transcription</keyword>
<dbReference type="InterPro" id="IPR011051">
    <property type="entry name" value="RmlC_Cupin_sf"/>
</dbReference>
<dbReference type="Proteomes" id="UP001272515">
    <property type="component" value="Unassembled WGS sequence"/>
</dbReference>
<keyword evidence="6" id="KW-1185">Reference proteome</keyword>
<dbReference type="PROSITE" id="PS00041">
    <property type="entry name" value="HTH_ARAC_FAMILY_1"/>
    <property type="match status" value="1"/>
</dbReference>
<dbReference type="SUPFAM" id="SSF51182">
    <property type="entry name" value="RmlC-like cupins"/>
    <property type="match status" value="1"/>
</dbReference>
<evidence type="ECO:0000256" key="1">
    <source>
        <dbReference type="ARBA" id="ARBA00023015"/>
    </source>
</evidence>
<dbReference type="PRINTS" id="PR00032">
    <property type="entry name" value="HTHARAC"/>
</dbReference>
<keyword evidence="2" id="KW-0238">DNA-binding</keyword>
<sequence>MMNYFHYQYKHDHLQFSSHIYKISTYHYNWHPETEVLVLLQGRVEVSCNTERTYLEPLDVIIIAPQVGHATLALEPDTTALVMHMDPKFFTSFDPDFGTYRFILQSDESTRHNEFYTAVRQYMAQMMLEQLKADTPLRNMAMESYFLGLSQLVYNKILPVKAVIKGAKPAELQEATFENMIAYIDDNYQNKIELEDIAAIGGYNVSYASQFFKRQIGISFMEYLLRMRLREAAVLLANGEEQIVRIANQCGFPDSKAFNMAFKKHFQNTPSEYRKQAQLVGRKTKLHDWKEMISVTDTEVLSILQSFINTKQKRKVKSPDATVVHGDDPRIDMVREELKKLLDSLV</sequence>
<dbReference type="Gene3D" id="2.60.120.10">
    <property type="entry name" value="Jelly Rolls"/>
    <property type="match status" value="1"/>
</dbReference>
<evidence type="ECO:0000259" key="4">
    <source>
        <dbReference type="PROSITE" id="PS01124"/>
    </source>
</evidence>
<dbReference type="SUPFAM" id="SSF46689">
    <property type="entry name" value="Homeodomain-like"/>
    <property type="match status" value="2"/>
</dbReference>
<feature type="domain" description="HTH araC/xylS-type" evidence="4">
    <location>
        <begin position="178"/>
        <end position="276"/>
    </location>
</feature>
<accession>A0ABU3Z9E2</accession>
<dbReference type="InterPro" id="IPR014710">
    <property type="entry name" value="RmlC-like_jellyroll"/>
</dbReference>
<dbReference type="PANTHER" id="PTHR43280">
    <property type="entry name" value="ARAC-FAMILY TRANSCRIPTIONAL REGULATOR"/>
    <property type="match status" value="1"/>
</dbReference>
<evidence type="ECO:0000313" key="5">
    <source>
        <dbReference type="EMBL" id="MDV5088519.1"/>
    </source>
</evidence>
<dbReference type="Gene3D" id="1.10.10.60">
    <property type="entry name" value="Homeodomain-like"/>
    <property type="match status" value="2"/>
</dbReference>
<comment type="caution">
    <text evidence="5">The sequence shown here is derived from an EMBL/GenBank/DDBJ whole genome shotgun (WGS) entry which is preliminary data.</text>
</comment>